<sequence length="118" mass="13394">MSEKNKAILAEANAAVAEGNYEEFLSFCTDDTEWTFVGDRTLNGKDAVRQYMATTYIEPPKFTVTHLIAEGEFLTVLGDITLKDEEGKAVHHLYCDVWRFRGDQIAELRAFVIKTEVK</sequence>
<dbReference type="EMBL" id="CADCTJ010001129">
    <property type="protein sequence ID" value="CAA9285286.1"/>
    <property type="molecule type" value="Genomic_DNA"/>
</dbReference>
<dbReference type="InterPro" id="IPR032710">
    <property type="entry name" value="NTF2-like_dom_sf"/>
</dbReference>
<dbReference type="Pfam" id="PF12680">
    <property type="entry name" value="SnoaL_2"/>
    <property type="match status" value="1"/>
</dbReference>
<dbReference type="InterPro" id="IPR037401">
    <property type="entry name" value="SnoaL-like"/>
</dbReference>
<dbReference type="Gene3D" id="3.10.450.50">
    <property type="match status" value="1"/>
</dbReference>
<evidence type="ECO:0000259" key="1">
    <source>
        <dbReference type="Pfam" id="PF12680"/>
    </source>
</evidence>
<dbReference type="SUPFAM" id="SSF54427">
    <property type="entry name" value="NTF2-like"/>
    <property type="match status" value="1"/>
</dbReference>
<proteinExistence type="predicted"/>
<protein>
    <recommendedName>
        <fullName evidence="1">SnoaL-like domain-containing protein</fullName>
    </recommendedName>
</protein>
<reference evidence="2" key="1">
    <citation type="submission" date="2020-02" db="EMBL/GenBank/DDBJ databases">
        <authorList>
            <person name="Meier V. D."/>
        </authorList>
    </citation>
    <scope>NUCLEOTIDE SEQUENCE</scope>
    <source>
        <strain evidence="2">AVDCRST_MAG95</strain>
    </source>
</reference>
<evidence type="ECO:0000313" key="2">
    <source>
        <dbReference type="EMBL" id="CAA9285286.1"/>
    </source>
</evidence>
<feature type="domain" description="SnoaL-like" evidence="1">
    <location>
        <begin position="13"/>
        <end position="107"/>
    </location>
</feature>
<gene>
    <name evidence="2" type="ORF">AVDCRST_MAG95-3598</name>
</gene>
<dbReference type="PANTHER" id="PTHR41252">
    <property type="entry name" value="BLR2505 PROTEIN"/>
    <property type="match status" value="1"/>
</dbReference>
<name>A0A6J4JRL5_9BACT</name>
<organism evidence="2">
    <name type="scientific">uncultured Adhaeribacter sp</name>
    <dbReference type="NCBI Taxonomy" id="448109"/>
    <lineage>
        <taxon>Bacteria</taxon>
        <taxon>Pseudomonadati</taxon>
        <taxon>Bacteroidota</taxon>
        <taxon>Cytophagia</taxon>
        <taxon>Cytophagales</taxon>
        <taxon>Hymenobacteraceae</taxon>
        <taxon>Adhaeribacter</taxon>
        <taxon>environmental samples</taxon>
    </lineage>
</organism>
<accession>A0A6J4JRL5</accession>
<dbReference type="PANTHER" id="PTHR41252:SF1">
    <property type="entry name" value="BLR2505 PROTEIN"/>
    <property type="match status" value="1"/>
</dbReference>
<dbReference type="AlphaFoldDB" id="A0A6J4JRL5"/>